<dbReference type="Proteomes" id="UP001054945">
    <property type="component" value="Unassembled WGS sequence"/>
</dbReference>
<reference evidence="1 2" key="1">
    <citation type="submission" date="2021-06" db="EMBL/GenBank/DDBJ databases">
        <title>Caerostris extrusa draft genome.</title>
        <authorList>
            <person name="Kono N."/>
            <person name="Arakawa K."/>
        </authorList>
    </citation>
    <scope>NUCLEOTIDE SEQUENCE [LARGE SCALE GENOMIC DNA]</scope>
</reference>
<dbReference type="AlphaFoldDB" id="A0AAV4U371"/>
<proteinExistence type="predicted"/>
<keyword evidence="2" id="KW-1185">Reference proteome</keyword>
<gene>
    <name evidence="1" type="ORF">CEXT_769561</name>
</gene>
<name>A0AAV4U371_CAEEX</name>
<comment type="caution">
    <text evidence="1">The sequence shown here is derived from an EMBL/GenBank/DDBJ whole genome shotgun (WGS) entry which is preliminary data.</text>
</comment>
<accession>A0AAV4U371</accession>
<protein>
    <submittedName>
        <fullName evidence="1">Uncharacterized protein</fullName>
    </submittedName>
</protein>
<sequence length="160" mass="19331">MPKSFSNLLCRQIILQKEAQSIRSSTLFKGVVEQFEELMSDLQIFVKDKIEMRLFEEINYMIHKEKTKLKTNKDNLENNMNKLRAVFVLKQSIRRLRYECSQFFTDRFVEPVDLEVPFMDLIQSKLRHLLAIIVSRKEKNNSEEQFELFRNFFLLDYHVK</sequence>
<evidence type="ECO:0000313" key="1">
    <source>
        <dbReference type="EMBL" id="GIY52253.1"/>
    </source>
</evidence>
<dbReference type="EMBL" id="BPLR01012217">
    <property type="protein sequence ID" value="GIY52253.1"/>
    <property type="molecule type" value="Genomic_DNA"/>
</dbReference>
<organism evidence="1 2">
    <name type="scientific">Caerostris extrusa</name>
    <name type="common">Bark spider</name>
    <name type="synonym">Caerostris bankana</name>
    <dbReference type="NCBI Taxonomy" id="172846"/>
    <lineage>
        <taxon>Eukaryota</taxon>
        <taxon>Metazoa</taxon>
        <taxon>Ecdysozoa</taxon>
        <taxon>Arthropoda</taxon>
        <taxon>Chelicerata</taxon>
        <taxon>Arachnida</taxon>
        <taxon>Araneae</taxon>
        <taxon>Araneomorphae</taxon>
        <taxon>Entelegynae</taxon>
        <taxon>Araneoidea</taxon>
        <taxon>Araneidae</taxon>
        <taxon>Caerostris</taxon>
    </lineage>
</organism>
<evidence type="ECO:0000313" key="2">
    <source>
        <dbReference type="Proteomes" id="UP001054945"/>
    </source>
</evidence>